<gene>
    <name evidence="1" type="ORF">PHYEVI_LOCUS4635</name>
</gene>
<accession>A0A9N9TGT4</accession>
<protein>
    <submittedName>
        <fullName evidence="1">Uncharacterized protein</fullName>
    </submittedName>
</protein>
<proteinExistence type="predicted"/>
<keyword evidence="2" id="KW-1185">Reference proteome</keyword>
<organism evidence="1 2">
    <name type="scientific">Phyllotreta striolata</name>
    <name type="common">Striped flea beetle</name>
    <name type="synonym">Crioceris striolata</name>
    <dbReference type="NCBI Taxonomy" id="444603"/>
    <lineage>
        <taxon>Eukaryota</taxon>
        <taxon>Metazoa</taxon>
        <taxon>Ecdysozoa</taxon>
        <taxon>Arthropoda</taxon>
        <taxon>Hexapoda</taxon>
        <taxon>Insecta</taxon>
        <taxon>Pterygota</taxon>
        <taxon>Neoptera</taxon>
        <taxon>Endopterygota</taxon>
        <taxon>Coleoptera</taxon>
        <taxon>Polyphaga</taxon>
        <taxon>Cucujiformia</taxon>
        <taxon>Chrysomeloidea</taxon>
        <taxon>Chrysomelidae</taxon>
        <taxon>Galerucinae</taxon>
        <taxon>Alticini</taxon>
        <taxon>Phyllotreta</taxon>
    </lineage>
</organism>
<name>A0A9N9TGT4_PHYSR</name>
<sequence length="137" mass="15394">MGRGPKHFLTIFYVSKIRVYKLVELQAIMKIVLLFFLCCTFHAAFSRSLEECPGGAASHTIQDTREINGNLFEPIKVRFPETGEYAAAISCILAIDKSNSHSDPVITQGGIGDFFVEITVGPWLLEQLKYRFEIYTG</sequence>
<dbReference type="OrthoDB" id="7374636at2759"/>
<dbReference type="Proteomes" id="UP001153712">
    <property type="component" value="Chromosome 2"/>
</dbReference>
<evidence type="ECO:0000313" key="1">
    <source>
        <dbReference type="EMBL" id="CAG9858244.1"/>
    </source>
</evidence>
<reference evidence="1" key="1">
    <citation type="submission" date="2022-01" db="EMBL/GenBank/DDBJ databases">
        <authorList>
            <person name="King R."/>
        </authorList>
    </citation>
    <scope>NUCLEOTIDE SEQUENCE</scope>
</reference>
<dbReference type="EMBL" id="OU900095">
    <property type="protein sequence ID" value="CAG9858244.1"/>
    <property type="molecule type" value="Genomic_DNA"/>
</dbReference>
<dbReference type="AlphaFoldDB" id="A0A9N9TGT4"/>
<dbReference type="InterPro" id="IPR031734">
    <property type="entry name" value="MBF2"/>
</dbReference>
<dbReference type="Pfam" id="PF15868">
    <property type="entry name" value="MBF2"/>
    <property type="match status" value="1"/>
</dbReference>
<evidence type="ECO:0000313" key="2">
    <source>
        <dbReference type="Proteomes" id="UP001153712"/>
    </source>
</evidence>